<dbReference type="EMBL" id="PVEP01000014">
    <property type="protein sequence ID" value="PQV53638.1"/>
    <property type="molecule type" value="Genomic_DNA"/>
</dbReference>
<feature type="transmembrane region" description="Helical" evidence="1">
    <location>
        <begin position="71"/>
        <end position="99"/>
    </location>
</feature>
<keyword evidence="3" id="KW-1185">Reference proteome</keyword>
<dbReference type="AlphaFoldDB" id="A0A2S8RYN8"/>
<feature type="transmembrane region" description="Helical" evidence="1">
    <location>
        <begin position="12"/>
        <end position="32"/>
    </location>
</feature>
<reference evidence="2 3" key="1">
    <citation type="submission" date="2018-02" db="EMBL/GenBank/DDBJ databases">
        <title>Genomic Encyclopedia of Archaeal and Bacterial Type Strains, Phase II (KMG-II): from individual species to whole genera.</title>
        <authorList>
            <person name="Goeker M."/>
        </authorList>
    </citation>
    <scope>NUCLEOTIDE SEQUENCE [LARGE SCALE GENOMIC DNA]</scope>
    <source>
        <strain evidence="2 3">DSM 18921</strain>
    </source>
</reference>
<proteinExistence type="predicted"/>
<dbReference type="Proteomes" id="UP000238338">
    <property type="component" value="Unassembled WGS sequence"/>
</dbReference>
<evidence type="ECO:0000313" key="2">
    <source>
        <dbReference type="EMBL" id="PQV53638.1"/>
    </source>
</evidence>
<sequence>MRGCGAMDEQAVTIAGLALGTFAIRLGGYLLGARMPATGPWERVLRALPGCLIAALLATILVQAGPAEWGAAAVSLAVALLSRNLPLTMVAGVAAVYLLRGLV</sequence>
<dbReference type="InterPro" id="IPR008407">
    <property type="entry name" value="Brnchd-chn_aa_trnsp_AzlD"/>
</dbReference>
<comment type="caution">
    <text evidence="2">The sequence shown here is derived from an EMBL/GenBank/DDBJ whole genome shotgun (WGS) entry which is preliminary data.</text>
</comment>
<evidence type="ECO:0000256" key="1">
    <source>
        <dbReference type="SAM" id="Phobius"/>
    </source>
</evidence>
<keyword evidence="1" id="KW-0812">Transmembrane</keyword>
<keyword evidence="1" id="KW-0472">Membrane</keyword>
<organism evidence="2 3">
    <name type="scientific">Albidovulum denitrificans</name>
    <dbReference type="NCBI Taxonomy" id="404881"/>
    <lineage>
        <taxon>Bacteria</taxon>
        <taxon>Pseudomonadati</taxon>
        <taxon>Pseudomonadota</taxon>
        <taxon>Alphaproteobacteria</taxon>
        <taxon>Rhodobacterales</taxon>
        <taxon>Paracoccaceae</taxon>
        <taxon>Albidovulum</taxon>
    </lineage>
</organism>
<accession>A0A2S8RYN8</accession>
<dbReference type="Pfam" id="PF05437">
    <property type="entry name" value="AzlD"/>
    <property type="match status" value="1"/>
</dbReference>
<protein>
    <submittedName>
        <fullName evidence="2">Putative membrane protein</fullName>
    </submittedName>
</protein>
<feature type="transmembrane region" description="Helical" evidence="1">
    <location>
        <begin position="44"/>
        <end position="65"/>
    </location>
</feature>
<name>A0A2S8RYN8_9RHOB</name>
<gene>
    <name evidence="2" type="ORF">LX70_03960</name>
</gene>
<keyword evidence="1" id="KW-1133">Transmembrane helix</keyword>
<evidence type="ECO:0000313" key="3">
    <source>
        <dbReference type="Proteomes" id="UP000238338"/>
    </source>
</evidence>